<dbReference type="OrthoDB" id="3683366at2"/>
<proteinExistence type="predicted"/>
<dbReference type="RefSeq" id="WP_053556806.1">
    <property type="nucleotide sequence ID" value="NZ_CP011340.1"/>
</dbReference>
<accession>A0A0M4DCL3</accession>
<gene>
    <name evidence="1" type="ORF">SPRI_1604</name>
</gene>
<name>A0A0M4DCL3_STRPR</name>
<dbReference type="PATRIC" id="fig|38300.4.peg.1709"/>
<dbReference type="AlphaFoldDB" id="A0A0M4DCL3"/>
<dbReference type="GeneID" id="97237336"/>
<reference evidence="1 2" key="1">
    <citation type="submission" date="2015-08" db="EMBL/GenBank/DDBJ databases">
        <title>Genome sequence of the pristinamycin over-producing bacterium Streptomyces pristinaespiralis HCCB10218.</title>
        <authorList>
            <person name="Tian J."/>
            <person name="Yang J."/>
            <person name="Li L."/>
            <person name="Ruan L."/>
            <person name="Wei W."/>
            <person name="Zheng G."/>
            <person name="Wei Z."/>
            <person name="Yang S."/>
            <person name="Ge M."/>
            <person name="Jiang W."/>
            <person name="Lu Y."/>
        </authorList>
    </citation>
    <scope>NUCLEOTIDE SEQUENCE [LARGE SCALE GENOMIC DNA]</scope>
    <source>
        <strain evidence="1 2">HCCB 10218</strain>
    </source>
</reference>
<organism evidence="1">
    <name type="scientific">Streptomyces pristinaespiralis</name>
    <dbReference type="NCBI Taxonomy" id="38300"/>
    <lineage>
        <taxon>Bacteria</taxon>
        <taxon>Bacillati</taxon>
        <taxon>Actinomycetota</taxon>
        <taxon>Actinomycetes</taxon>
        <taxon>Kitasatosporales</taxon>
        <taxon>Streptomycetaceae</taxon>
        <taxon>Streptomyces</taxon>
    </lineage>
</organism>
<dbReference type="EMBL" id="CP011340">
    <property type="protein sequence ID" value="ALC19910.1"/>
    <property type="molecule type" value="Genomic_DNA"/>
</dbReference>
<sequence>MATARLAPGVALVTVPGQGLAVRTPDGEFLRVDTGTAAPDAVVERLTRGHGSPGDTGAQVPAQGPDSVGVGPSAPDAPDAPDGELERLAAAFDGAGYLAHEGDGTRGPLAGRTVAVLGDDVLTEPLTRFVRAEGGEVRRAKRLTDLPGEQSPDVVVWCLDSPVPQGLWDEADRLPADGTGWLRCHREGTTAWLEPLAAAPGDVTSADVRLRRLAATPAHRELAAYWAGSRTDDTGPAHTAASAALTACLLTADLIAWAAGRGGARRLRRVDLRDLTVDEHTVLPVPAVAPLTR</sequence>
<evidence type="ECO:0000313" key="2">
    <source>
        <dbReference type="Proteomes" id="UP000060513"/>
    </source>
</evidence>
<dbReference type="Gene3D" id="3.40.50.720">
    <property type="entry name" value="NAD(P)-binding Rossmann-like Domain"/>
    <property type="match status" value="1"/>
</dbReference>
<evidence type="ECO:0000313" key="1">
    <source>
        <dbReference type="EMBL" id="ALC19910.1"/>
    </source>
</evidence>
<dbReference type="KEGG" id="spri:SPRI_1604"/>
<dbReference type="STRING" id="38300.SPRI_1604"/>
<protein>
    <submittedName>
        <fullName evidence="1">Uncharacterized protein</fullName>
    </submittedName>
</protein>
<dbReference type="Proteomes" id="UP000060513">
    <property type="component" value="Chromosome"/>
</dbReference>